<evidence type="ECO:0000256" key="2">
    <source>
        <dbReference type="ARBA" id="ARBA00023125"/>
    </source>
</evidence>
<evidence type="ECO:0000259" key="4">
    <source>
        <dbReference type="Pfam" id="PF13404"/>
    </source>
</evidence>
<dbReference type="AlphaFoldDB" id="A0A1H1TJ51"/>
<dbReference type="RefSeq" id="WP_092105871.1">
    <property type="nucleotide sequence ID" value="NZ_LT629739.1"/>
</dbReference>
<dbReference type="InterPro" id="IPR000485">
    <property type="entry name" value="AsnC-type_HTH_dom"/>
</dbReference>
<dbReference type="OrthoDB" id="4050641at2"/>
<name>A0A1H1TJ51_BRESA</name>
<dbReference type="Gene3D" id="1.10.10.10">
    <property type="entry name" value="Winged helix-like DNA-binding domain superfamily/Winged helix DNA-binding domain"/>
    <property type="match status" value="2"/>
</dbReference>
<dbReference type="InterPro" id="IPR011008">
    <property type="entry name" value="Dimeric_a/b-barrel"/>
</dbReference>
<gene>
    <name evidence="5" type="ORF">SAMN04489751_2384</name>
</gene>
<keyword evidence="1" id="KW-0805">Transcription regulation</keyword>
<dbReference type="PANTHER" id="PTHR30154:SF34">
    <property type="entry name" value="TRANSCRIPTIONAL REGULATOR AZLB"/>
    <property type="match status" value="1"/>
</dbReference>
<dbReference type="GO" id="GO:0005829">
    <property type="term" value="C:cytosol"/>
    <property type="evidence" value="ECO:0007669"/>
    <property type="project" value="TreeGrafter"/>
</dbReference>
<dbReference type="InterPro" id="IPR019888">
    <property type="entry name" value="Tscrpt_reg_AsnC-like"/>
</dbReference>
<dbReference type="PANTHER" id="PTHR30154">
    <property type="entry name" value="LEUCINE-RESPONSIVE REGULATORY PROTEIN"/>
    <property type="match status" value="1"/>
</dbReference>
<dbReference type="InterPro" id="IPR036388">
    <property type="entry name" value="WH-like_DNA-bd_sf"/>
</dbReference>
<dbReference type="EMBL" id="LT629739">
    <property type="protein sequence ID" value="SDS60214.1"/>
    <property type="molecule type" value="Genomic_DNA"/>
</dbReference>
<evidence type="ECO:0000313" key="6">
    <source>
        <dbReference type="Proteomes" id="UP000199700"/>
    </source>
</evidence>
<dbReference type="InterPro" id="IPR036390">
    <property type="entry name" value="WH_DNA-bd_sf"/>
</dbReference>
<dbReference type="GO" id="GO:0043200">
    <property type="term" value="P:response to amino acid"/>
    <property type="evidence" value="ECO:0007669"/>
    <property type="project" value="TreeGrafter"/>
</dbReference>
<feature type="domain" description="HTH asnC-type" evidence="4">
    <location>
        <begin position="2"/>
        <end position="42"/>
    </location>
</feature>
<dbReference type="GO" id="GO:0043565">
    <property type="term" value="F:sequence-specific DNA binding"/>
    <property type="evidence" value="ECO:0007669"/>
    <property type="project" value="InterPro"/>
</dbReference>
<dbReference type="Pfam" id="PF13404">
    <property type="entry name" value="HTH_AsnC-type"/>
    <property type="match status" value="2"/>
</dbReference>
<sequence>MLNETDLAIVNVLEVQPRIEFTALADALKLSPATVARRWEALVDAGQAWVTISPGPRHHEIGWSAFLSIAANVGEQDRLAECLCAEPSFASVLLMSGENQFLVDCFATSVEESMRLLTEVFPRLPGVVRRRIDPITKMYRLGSQWRSGALETPVRRALESEAPRISGQRIPDAVDARLLEALAVDGRAGWQNIADDAGVSAQTAKRRITSLLESGFMTFRADTSTLERSGLQEVVIDWAIPIDLIDEVGAAVAADPMCRVSSQVLAAANFTATLWVHDYGQVQDHEAKVLRIAPRARVVERNAALRPYKRMGQILGTDGKRLTTVPVTWW</sequence>
<feature type="domain" description="HTH asnC-type" evidence="4">
    <location>
        <begin position="172"/>
        <end position="211"/>
    </location>
</feature>
<proteinExistence type="predicted"/>
<evidence type="ECO:0000256" key="1">
    <source>
        <dbReference type="ARBA" id="ARBA00023015"/>
    </source>
</evidence>
<keyword evidence="6" id="KW-1185">Reference proteome</keyword>
<dbReference type="STRING" id="629680.SAMN04489751_2384"/>
<dbReference type="Proteomes" id="UP000199700">
    <property type="component" value="Chromosome"/>
</dbReference>
<dbReference type="SUPFAM" id="SSF46785">
    <property type="entry name" value="Winged helix' DNA-binding domain"/>
    <property type="match status" value="2"/>
</dbReference>
<evidence type="ECO:0000313" key="5">
    <source>
        <dbReference type="EMBL" id="SDS60214.1"/>
    </source>
</evidence>
<evidence type="ECO:0000256" key="3">
    <source>
        <dbReference type="ARBA" id="ARBA00023163"/>
    </source>
</evidence>
<protein>
    <submittedName>
        <fullName evidence="5">DNA-binding transcriptional regulator, Lrp family</fullName>
    </submittedName>
</protein>
<organism evidence="5 6">
    <name type="scientific">Brevibacterium sandarakinum</name>
    <dbReference type="NCBI Taxonomy" id="629680"/>
    <lineage>
        <taxon>Bacteria</taxon>
        <taxon>Bacillati</taxon>
        <taxon>Actinomycetota</taxon>
        <taxon>Actinomycetes</taxon>
        <taxon>Micrococcales</taxon>
        <taxon>Brevibacteriaceae</taxon>
        <taxon>Brevibacterium</taxon>
    </lineage>
</organism>
<keyword evidence="2 5" id="KW-0238">DNA-binding</keyword>
<accession>A0A1H1TJ51</accession>
<reference evidence="5" key="1">
    <citation type="submission" date="2016-10" db="EMBL/GenBank/DDBJ databases">
        <authorList>
            <person name="Varghese N."/>
            <person name="Submissions S."/>
        </authorList>
    </citation>
    <scope>NUCLEOTIDE SEQUENCE [LARGE SCALE GENOMIC DNA]</scope>
    <source>
        <strain evidence="5">DSM 22082</strain>
    </source>
</reference>
<dbReference type="SUPFAM" id="SSF54909">
    <property type="entry name" value="Dimeric alpha+beta barrel"/>
    <property type="match status" value="1"/>
</dbReference>
<keyword evidence="3" id="KW-0804">Transcription</keyword>
<dbReference type="SMART" id="SM00344">
    <property type="entry name" value="HTH_ASNC"/>
    <property type="match status" value="2"/>
</dbReference>